<evidence type="ECO:0000313" key="2">
    <source>
        <dbReference type="Proteomes" id="UP001138997"/>
    </source>
</evidence>
<dbReference type="PROSITE" id="PS01228">
    <property type="entry name" value="COF_1"/>
    <property type="match status" value="1"/>
</dbReference>
<dbReference type="GO" id="GO:0000287">
    <property type="term" value="F:magnesium ion binding"/>
    <property type="evidence" value="ECO:0007669"/>
    <property type="project" value="TreeGrafter"/>
</dbReference>
<dbReference type="PANTHER" id="PTHR10000">
    <property type="entry name" value="PHOSPHOSERINE PHOSPHATASE"/>
    <property type="match status" value="1"/>
</dbReference>
<protein>
    <submittedName>
        <fullName evidence="1">HAD-IIB family hydrolase</fullName>
    </submittedName>
</protein>
<dbReference type="SUPFAM" id="SSF56784">
    <property type="entry name" value="HAD-like"/>
    <property type="match status" value="1"/>
</dbReference>
<accession>A0A9X1SZC2</accession>
<organism evidence="1 2">
    <name type="scientific">Kineosporia babensis</name>
    <dbReference type="NCBI Taxonomy" id="499548"/>
    <lineage>
        <taxon>Bacteria</taxon>
        <taxon>Bacillati</taxon>
        <taxon>Actinomycetota</taxon>
        <taxon>Actinomycetes</taxon>
        <taxon>Kineosporiales</taxon>
        <taxon>Kineosporiaceae</taxon>
        <taxon>Kineosporia</taxon>
    </lineage>
</organism>
<dbReference type="Gene3D" id="3.40.50.1000">
    <property type="entry name" value="HAD superfamily/HAD-like"/>
    <property type="match status" value="1"/>
</dbReference>
<sequence length="288" mass="30687">MGSSTAALRPLLVTDLDGTLLAPDGRMSERTADVVAGLLAQGLQFTFATARSPQTALPLLRDLPFTLPAVVYNGAFLTDPRTGELTDGVLLEPGVTEVVMRQAAQFRLTPIIFHVEHGHDRVSAVEHDQNPEAAQYFRERTDDPRVALVAEASDLFGADAFVATVMGTAEQITGLIPLITENLHAECTFNAQPDTYHPEQVWLEITGVGATKAAGIARLADTVPHEHLICFGDNHNDLSMFASADESLAVANAAPAVLAAASAVIRGNSADGVAMWLLENRSRLGLLD</sequence>
<dbReference type="AlphaFoldDB" id="A0A9X1SZC2"/>
<dbReference type="Proteomes" id="UP001138997">
    <property type="component" value="Unassembled WGS sequence"/>
</dbReference>
<dbReference type="NCBIfam" id="TIGR01484">
    <property type="entry name" value="HAD-SF-IIB"/>
    <property type="match status" value="1"/>
</dbReference>
<dbReference type="RefSeq" id="WP_231442026.1">
    <property type="nucleotide sequence ID" value="NZ_JAJOMB010000006.1"/>
</dbReference>
<dbReference type="InterPro" id="IPR006379">
    <property type="entry name" value="HAD-SF_hydro_IIB"/>
</dbReference>
<dbReference type="Gene3D" id="3.30.1240.10">
    <property type="match status" value="1"/>
</dbReference>
<reference evidence="1" key="1">
    <citation type="submission" date="2021-11" db="EMBL/GenBank/DDBJ databases">
        <title>Streptomyces corallinus and Kineosporia corallina sp. nov., two new coral-derived marine actinobacteria.</title>
        <authorList>
            <person name="Buangrab K."/>
            <person name="Sutthacheep M."/>
            <person name="Yeemin T."/>
            <person name="Harunari E."/>
            <person name="Igarashi Y."/>
            <person name="Sripreechasak P."/>
            <person name="Kanchanasin P."/>
            <person name="Tanasupawat S."/>
            <person name="Phongsopitanun W."/>
        </authorList>
    </citation>
    <scope>NUCLEOTIDE SEQUENCE</scope>
    <source>
        <strain evidence="1">JCM 31032</strain>
    </source>
</reference>
<comment type="caution">
    <text evidence="1">The sequence shown here is derived from an EMBL/GenBank/DDBJ whole genome shotgun (WGS) entry which is preliminary data.</text>
</comment>
<dbReference type="InterPro" id="IPR023214">
    <property type="entry name" value="HAD_sf"/>
</dbReference>
<dbReference type="GO" id="GO:0005829">
    <property type="term" value="C:cytosol"/>
    <property type="evidence" value="ECO:0007669"/>
    <property type="project" value="TreeGrafter"/>
</dbReference>
<keyword evidence="1" id="KW-0378">Hydrolase</keyword>
<gene>
    <name evidence="1" type="ORF">LR394_13215</name>
</gene>
<evidence type="ECO:0000313" key="1">
    <source>
        <dbReference type="EMBL" id="MCD5311863.1"/>
    </source>
</evidence>
<keyword evidence="2" id="KW-1185">Reference proteome</keyword>
<dbReference type="InterPro" id="IPR036412">
    <property type="entry name" value="HAD-like_sf"/>
</dbReference>
<proteinExistence type="predicted"/>
<dbReference type="PANTHER" id="PTHR10000:SF8">
    <property type="entry name" value="HAD SUPERFAMILY HYDROLASE-LIKE, TYPE 3"/>
    <property type="match status" value="1"/>
</dbReference>
<name>A0A9X1SZC2_9ACTN</name>
<dbReference type="GO" id="GO:0016791">
    <property type="term" value="F:phosphatase activity"/>
    <property type="evidence" value="ECO:0007669"/>
    <property type="project" value="UniProtKB-ARBA"/>
</dbReference>
<dbReference type="Pfam" id="PF08282">
    <property type="entry name" value="Hydrolase_3"/>
    <property type="match status" value="1"/>
</dbReference>
<dbReference type="EMBL" id="JAJOMB010000006">
    <property type="protein sequence ID" value="MCD5311863.1"/>
    <property type="molecule type" value="Genomic_DNA"/>
</dbReference>